<comment type="caution">
    <text evidence="1">The sequence shown here is derived from an EMBL/GenBank/DDBJ whole genome shotgun (WGS) entry which is preliminary data.</text>
</comment>
<keyword evidence="2" id="KW-1185">Reference proteome</keyword>
<dbReference type="Proteomes" id="UP000276133">
    <property type="component" value="Unassembled WGS sequence"/>
</dbReference>
<protein>
    <submittedName>
        <fullName evidence="1">Uncharacterized protein</fullName>
    </submittedName>
</protein>
<organism evidence="1 2">
    <name type="scientific">Brachionus plicatilis</name>
    <name type="common">Marine rotifer</name>
    <name type="synonym">Brachionus muelleri</name>
    <dbReference type="NCBI Taxonomy" id="10195"/>
    <lineage>
        <taxon>Eukaryota</taxon>
        <taxon>Metazoa</taxon>
        <taxon>Spiralia</taxon>
        <taxon>Gnathifera</taxon>
        <taxon>Rotifera</taxon>
        <taxon>Eurotatoria</taxon>
        <taxon>Monogononta</taxon>
        <taxon>Pseudotrocha</taxon>
        <taxon>Ploima</taxon>
        <taxon>Brachionidae</taxon>
        <taxon>Brachionus</taxon>
    </lineage>
</organism>
<dbReference type="EMBL" id="REGN01003995">
    <property type="protein sequence ID" value="RNA19696.1"/>
    <property type="molecule type" value="Genomic_DNA"/>
</dbReference>
<evidence type="ECO:0000313" key="2">
    <source>
        <dbReference type="Proteomes" id="UP000276133"/>
    </source>
</evidence>
<name>A0A3M7R842_BRAPC</name>
<reference evidence="1 2" key="1">
    <citation type="journal article" date="2018" name="Sci. Rep.">
        <title>Genomic signatures of local adaptation to the degree of environmental predictability in rotifers.</title>
        <authorList>
            <person name="Franch-Gras L."/>
            <person name="Hahn C."/>
            <person name="Garcia-Roger E.M."/>
            <person name="Carmona M.J."/>
            <person name="Serra M."/>
            <person name="Gomez A."/>
        </authorList>
    </citation>
    <scope>NUCLEOTIDE SEQUENCE [LARGE SCALE GENOMIC DNA]</scope>
    <source>
        <strain evidence="1">HYR1</strain>
    </source>
</reference>
<accession>A0A3M7R842</accession>
<evidence type="ECO:0000313" key="1">
    <source>
        <dbReference type="EMBL" id="RNA19696.1"/>
    </source>
</evidence>
<proteinExistence type="predicted"/>
<dbReference type="AlphaFoldDB" id="A0A3M7R842"/>
<sequence length="78" mass="9035">MRQESVRPKNTFVLTSLNLAKKFGEIEHIISIVIKKKTAEDSTFFILATDILKCDLSFKSLIWAESEKFEQALKHHLK</sequence>
<gene>
    <name evidence="1" type="ORF">BpHYR1_030505</name>
</gene>